<feature type="compositionally biased region" description="Low complexity" evidence="1">
    <location>
        <begin position="71"/>
        <end position="84"/>
    </location>
</feature>
<feature type="compositionally biased region" description="Basic and acidic residues" evidence="1">
    <location>
        <begin position="43"/>
        <end position="59"/>
    </location>
</feature>
<name>A0A8H5CZZ4_9AGAR</name>
<dbReference type="AlphaFoldDB" id="A0A8H5CZZ4"/>
<evidence type="ECO:0000313" key="3">
    <source>
        <dbReference type="Proteomes" id="UP000559256"/>
    </source>
</evidence>
<keyword evidence="3" id="KW-1185">Reference proteome</keyword>
<proteinExistence type="predicted"/>
<protein>
    <submittedName>
        <fullName evidence="2">Uncharacterized protein</fullName>
    </submittedName>
</protein>
<evidence type="ECO:0000313" key="2">
    <source>
        <dbReference type="EMBL" id="KAF5350221.1"/>
    </source>
</evidence>
<feature type="compositionally biased region" description="Polar residues" evidence="1">
    <location>
        <begin position="388"/>
        <end position="416"/>
    </location>
</feature>
<reference evidence="2 3" key="1">
    <citation type="journal article" date="2020" name="ISME J.">
        <title>Uncovering the hidden diversity of litter-decomposition mechanisms in mushroom-forming fungi.</title>
        <authorList>
            <person name="Floudas D."/>
            <person name="Bentzer J."/>
            <person name="Ahren D."/>
            <person name="Johansson T."/>
            <person name="Persson P."/>
            <person name="Tunlid A."/>
        </authorList>
    </citation>
    <scope>NUCLEOTIDE SEQUENCE [LARGE SCALE GENOMIC DNA]</scope>
    <source>
        <strain evidence="2 3">CBS 291.85</strain>
    </source>
</reference>
<dbReference type="EMBL" id="JAACJM010000076">
    <property type="protein sequence ID" value="KAF5350221.1"/>
    <property type="molecule type" value="Genomic_DNA"/>
</dbReference>
<gene>
    <name evidence="2" type="ORF">D9758_007782</name>
</gene>
<feature type="compositionally biased region" description="Basic and acidic residues" evidence="1">
    <location>
        <begin position="440"/>
        <end position="460"/>
    </location>
</feature>
<feature type="compositionally biased region" description="Basic residues" evidence="1">
    <location>
        <begin position="10"/>
        <end position="23"/>
    </location>
</feature>
<comment type="caution">
    <text evidence="2">The sequence shown here is derived from an EMBL/GenBank/DDBJ whole genome shotgun (WGS) entry which is preliminary data.</text>
</comment>
<feature type="region of interest" description="Disordered" evidence="1">
    <location>
        <begin position="243"/>
        <end position="277"/>
    </location>
</feature>
<feature type="compositionally biased region" description="Low complexity" evidence="1">
    <location>
        <begin position="107"/>
        <end position="117"/>
    </location>
</feature>
<accession>A0A8H5CZZ4</accession>
<evidence type="ECO:0000256" key="1">
    <source>
        <dbReference type="SAM" id="MobiDB-lite"/>
    </source>
</evidence>
<feature type="region of interest" description="Disordered" evidence="1">
    <location>
        <begin position="1"/>
        <end position="126"/>
    </location>
</feature>
<dbReference type="OrthoDB" id="3262173at2759"/>
<sequence>MSSLPDSPKRPVKTKYTRKKKRAKDAESDMNASGSSDHEEETDTKKVVAEGKRLSDMRPPDSTTCKNDAVKPSSASPKSPSESSSIKRDKVKQASPVTSKQDAGAMSPPSSSRKPPSVRAAKPISSVTQSAPCSLSLSIRIVLTFVYWYGRNMNPSESEIDDGASVADSVMTTTRVRRTEPERIAYFKNQPECDRDSLEPHRVKCLRCQKTISLGTKQTYVVRPWELHRARCDQKVPSSVMLNKTASPSVSAAEEAPSSPKSAPGRARTNKTEAERKEFFLSDPRALEVREDEAQCKRCQKWIRLSNTHRYGLANWLTHQDRCSDAVPSSRVATAERKLKIVNDPRAKKFGPRHVVCASCGTTVALQGGDYNLTNWEQHKTECMDGSGPSSGDNASSTTSQTARPPPSIESTSTVVDQEGSMPRGTKRRLEEDDVTPEDPDAHVDVRPRTEAYVTPEKEPPSGLGWFLVPFKSALESFVEGFKGGLSKT</sequence>
<dbReference type="Proteomes" id="UP000559256">
    <property type="component" value="Unassembled WGS sequence"/>
</dbReference>
<organism evidence="2 3">
    <name type="scientific">Tetrapyrgos nigripes</name>
    <dbReference type="NCBI Taxonomy" id="182062"/>
    <lineage>
        <taxon>Eukaryota</taxon>
        <taxon>Fungi</taxon>
        <taxon>Dikarya</taxon>
        <taxon>Basidiomycota</taxon>
        <taxon>Agaricomycotina</taxon>
        <taxon>Agaricomycetes</taxon>
        <taxon>Agaricomycetidae</taxon>
        <taxon>Agaricales</taxon>
        <taxon>Marasmiineae</taxon>
        <taxon>Marasmiaceae</taxon>
        <taxon>Tetrapyrgos</taxon>
    </lineage>
</organism>
<feature type="region of interest" description="Disordered" evidence="1">
    <location>
        <begin position="382"/>
        <end position="463"/>
    </location>
</feature>
<feature type="compositionally biased region" description="Low complexity" evidence="1">
    <location>
        <begin position="246"/>
        <end position="264"/>
    </location>
</feature>